<gene>
    <name evidence="4" type="ORF">Tci_038915</name>
</gene>
<keyword evidence="2" id="KW-0812">Transmembrane</keyword>
<sequence length="928" mass="105844">MIDYSLWEVILNDASPPPTRTVEGVETPYPPTTVEEKLARKNELKARGTLLMALSNEHQLMFNSYKTAKSLMEAIEKRCGGNKESKKVQKTLLKQQYENFNGTSSEGLDQIYDRLQKHIINTAHGVSATSSKTNASNLPNVNNLSDAVIFSFFASQSKNPQLDNKDLKQIDPNNLEEMDLKWQMAMLTMRARRFLQKTRRNLGVKGSETIGFDKTKVKCYNCHRRCYFARECKASKHQDNRHREALKRTMPVEDTTSNALVTQCDGLELRQKFKKAKKERDDLKLALEQSDKSKSGLGYDSQGVDSQVKSVKQEESNRQPKYPRKTSQSPRDYQEIDGGFVAFGGSPKGGKITRKGKIRTGKLDFEDVYFVKELKFNLFSGSQMCDKKNSVLFTKTECLVLSSDFKLLDENQVLLKVPRQNNMYIFNLKNVAPSGGETLLEVCLQRFLKITIHVLPVRKESNTKPPNRVLVTKPHNKTPYELLIGRSPKIDFMKSFGCPVIILNTLDHLGKFKGKADEGFLVGYSVNRQARQEKASDHEYILLPFMPSNSPLSLSTQSLDDKDVDEVTGKGDEGIPSLEKTGIFNDVYDDREVGTEADTNNLELSIIVSHIPTTRVHKDHLKEQIIGDLNLATRIRRMINFSKENAKVSYINKQGRTNHNNYQNCLFACFLSQQEHKKVIHALKDPSWIEAMQEELLIEAIGLFFCICVIYGFIVYQMDIKSVFLYDTIEEEVYVCQPLSFKGPHFPNKVYKVEKALYGLHQAPTAWYETFYTYLLENRFRRGTIDKTLFIKKDKDDAQEILNKFYEGTHFLFRVAGAFAIQGELPAKVMAAPNIHVSAEENLGDPIDIRMDIIHPEPVPVVAFPTATVVRTLARHGEVIGGIQERLLEMPTQRWEEIEEELLTLRERAQVGQRQRGSLYALGLDHWS</sequence>
<organism evidence="4">
    <name type="scientific">Tanacetum cinerariifolium</name>
    <name type="common">Dalmatian daisy</name>
    <name type="synonym">Chrysanthemum cinerariifolium</name>
    <dbReference type="NCBI Taxonomy" id="118510"/>
    <lineage>
        <taxon>Eukaryota</taxon>
        <taxon>Viridiplantae</taxon>
        <taxon>Streptophyta</taxon>
        <taxon>Embryophyta</taxon>
        <taxon>Tracheophyta</taxon>
        <taxon>Spermatophyta</taxon>
        <taxon>Magnoliopsida</taxon>
        <taxon>eudicotyledons</taxon>
        <taxon>Gunneridae</taxon>
        <taxon>Pentapetalae</taxon>
        <taxon>asterids</taxon>
        <taxon>campanulids</taxon>
        <taxon>Asterales</taxon>
        <taxon>Asteraceae</taxon>
        <taxon>Asteroideae</taxon>
        <taxon>Anthemideae</taxon>
        <taxon>Anthemidinae</taxon>
        <taxon>Tanacetum</taxon>
    </lineage>
</organism>
<keyword evidence="2" id="KW-0472">Membrane</keyword>
<feature type="domain" description="Reverse transcriptase Ty1/copia-type" evidence="3">
    <location>
        <begin position="698"/>
        <end position="797"/>
    </location>
</feature>
<dbReference type="EMBL" id="BKCJ010005472">
    <property type="protein sequence ID" value="GEU66937.1"/>
    <property type="molecule type" value="Genomic_DNA"/>
</dbReference>
<proteinExistence type="predicted"/>
<feature type="transmembrane region" description="Helical" evidence="2">
    <location>
        <begin position="696"/>
        <end position="716"/>
    </location>
</feature>
<evidence type="ECO:0000259" key="3">
    <source>
        <dbReference type="Pfam" id="PF07727"/>
    </source>
</evidence>
<evidence type="ECO:0000313" key="4">
    <source>
        <dbReference type="EMBL" id="GEU66937.1"/>
    </source>
</evidence>
<keyword evidence="2" id="KW-1133">Transmembrane helix</keyword>
<protein>
    <submittedName>
        <fullName evidence="4">Ribonuclease H-like domain-containing protein</fullName>
    </submittedName>
</protein>
<name>A0A6L2M158_TANCI</name>
<dbReference type="InterPro" id="IPR013103">
    <property type="entry name" value="RVT_2"/>
</dbReference>
<dbReference type="Pfam" id="PF07727">
    <property type="entry name" value="RVT_2"/>
    <property type="match status" value="1"/>
</dbReference>
<accession>A0A6L2M158</accession>
<comment type="caution">
    <text evidence="4">The sequence shown here is derived from an EMBL/GenBank/DDBJ whole genome shotgun (WGS) entry which is preliminary data.</text>
</comment>
<feature type="region of interest" description="Disordered" evidence="1">
    <location>
        <begin position="293"/>
        <end position="332"/>
    </location>
</feature>
<reference evidence="4" key="1">
    <citation type="journal article" date="2019" name="Sci. Rep.">
        <title>Draft genome of Tanacetum cinerariifolium, the natural source of mosquito coil.</title>
        <authorList>
            <person name="Yamashiro T."/>
            <person name="Shiraishi A."/>
            <person name="Satake H."/>
            <person name="Nakayama K."/>
        </authorList>
    </citation>
    <scope>NUCLEOTIDE SEQUENCE</scope>
</reference>
<evidence type="ECO:0000256" key="2">
    <source>
        <dbReference type="SAM" id="Phobius"/>
    </source>
</evidence>
<dbReference type="AlphaFoldDB" id="A0A6L2M158"/>
<evidence type="ECO:0000256" key="1">
    <source>
        <dbReference type="SAM" id="MobiDB-lite"/>
    </source>
</evidence>